<comment type="caution">
    <text evidence="1">The sequence shown here is derived from an EMBL/GenBank/DDBJ whole genome shotgun (WGS) entry which is preliminary data.</text>
</comment>
<dbReference type="AlphaFoldDB" id="A0AAW2UGN1"/>
<organism evidence="1">
    <name type="scientific">Sesamum latifolium</name>
    <dbReference type="NCBI Taxonomy" id="2727402"/>
    <lineage>
        <taxon>Eukaryota</taxon>
        <taxon>Viridiplantae</taxon>
        <taxon>Streptophyta</taxon>
        <taxon>Embryophyta</taxon>
        <taxon>Tracheophyta</taxon>
        <taxon>Spermatophyta</taxon>
        <taxon>Magnoliopsida</taxon>
        <taxon>eudicotyledons</taxon>
        <taxon>Gunneridae</taxon>
        <taxon>Pentapetalae</taxon>
        <taxon>asterids</taxon>
        <taxon>lamiids</taxon>
        <taxon>Lamiales</taxon>
        <taxon>Pedaliaceae</taxon>
        <taxon>Sesamum</taxon>
    </lineage>
</organism>
<accession>A0AAW2UGN1</accession>
<dbReference type="EMBL" id="JACGWN010000012">
    <property type="protein sequence ID" value="KAL0416526.1"/>
    <property type="molecule type" value="Genomic_DNA"/>
</dbReference>
<name>A0AAW2UGN1_9LAMI</name>
<proteinExistence type="predicted"/>
<reference evidence="1" key="1">
    <citation type="submission" date="2020-06" db="EMBL/GenBank/DDBJ databases">
        <authorList>
            <person name="Li T."/>
            <person name="Hu X."/>
            <person name="Zhang T."/>
            <person name="Song X."/>
            <person name="Zhang H."/>
            <person name="Dai N."/>
            <person name="Sheng W."/>
            <person name="Hou X."/>
            <person name="Wei L."/>
        </authorList>
    </citation>
    <scope>NUCLEOTIDE SEQUENCE</scope>
    <source>
        <strain evidence="1">KEN1</strain>
        <tissue evidence="1">Leaf</tissue>
    </source>
</reference>
<evidence type="ECO:0000313" key="1">
    <source>
        <dbReference type="EMBL" id="KAL0416526.1"/>
    </source>
</evidence>
<gene>
    <name evidence="1" type="ORF">Slati_3484500</name>
</gene>
<reference evidence="1" key="2">
    <citation type="journal article" date="2024" name="Plant">
        <title>Genomic evolution and insights into agronomic trait innovations of Sesamum species.</title>
        <authorList>
            <person name="Miao H."/>
            <person name="Wang L."/>
            <person name="Qu L."/>
            <person name="Liu H."/>
            <person name="Sun Y."/>
            <person name="Le M."/>
            <person name="Wang Q."/>
            <person name="Wei S."/>
            <person name="Zheng Y."/>
            <person name="Lin W."/>
            <person name="Duan Y."/>
            <person name="Cao H."/>
            <person name="Xiong S."/>
            <person name="Wang X."/>
            <person name="Wei L."/>
            <person name="Li C."/>
            <person name="Ma Q."/>
            <person name="Ju M."/>
            <person name="Zhao R."/>
            <person name="Li G."/>
            <person name="Mu C."/>
            <person name="Tian Q."/>
            <person name="Mei H."/>
            <person name="Zhang T."/>
            <person name="Gao T."/>
            <person name="Zhang H."/>
        </authorList>
    </citation>
    <scope>NUCLEOTIDE SEQUENCE</scope>
    <source>
        <strain evidence="1">KEN1</strain>
    </source>
</reference>
<protein>
    <submittedName>
        <fullName evidence="1">Uncharacterized protein</fullName>
    </submittedName>
</protein>
<sequence length="56" mass="6339">MEVKAGAFSQGLLDGDFFQSLAKKPVSKFVALLARATKYINRRMLKPLRGRVTKRK</sequence>